<keyword evidence="1" id="KW-0732">Signal</keyword>
<evidence type="ECO:0000313" key="3">
    <source>
        <dbReference type="Proteomes" id="UP000243053"/>
    </source>
</evidence>
<proteinExistence type="predicted"/>
<dbReference type="AlphaFoldDB" id="A0A1Y5ERW1"/>
<evidence type="ECO:0000256" key="1">
    <source>
        <dbReference type="SAM" id="SignalP"/>
    </source>
</evidence>
<accession>A0A1Y5ERW1</accession>
<feature type="chain" id="PRO_5012464052" description="Lipoprotein" evidence="1">
    <location>
        <begin position="20"/>
        <end position="116"/>
    </location>
</feature>
<gene>
    <name evidence="2" type="ORF">A9Q75_03900</name>
</gene>
<dbReference type="EMBL" id="MAAF01000025">
    <property type="protein sequence ID" value="OUR83774.1"/>
    <property type="molecule type" value="Genomic_DNA"/>
</dbReference>
<dbReference type="PROSITE" id="PS51257">
    <property type="entry name" value="PROKAR_LIPOPROTEIN"/>
    <property type="match status" value="1"/>
</dbReference>
<comment type="caution">
    <text evidence="2">The sequence shown here is derived from an EMBL/GenBank/DDBJ whole genome shotgun (WGS) entry which is preliminary data.</text>
</comment>
<reference evidence="3" key="1">
    <citation type="journal article" date="2017" name="Proc. Natl. Acad. Sci. U.S.A.">
        <title>Simulation of Deepwater Horizon oil plume reveals substrate specialization within a complex community of hydrocarbon degraders.</title>
        <authorList>
            <person name="Hu P."/>
            <person name="Dubinsky E.A."/>
            <person name="Probst A.J."/>
            <person name="Wang J."/>
            <person name="Sieber C.M.K."/>
            <person name="Tom L.M."/>
            <person name="Gardinali P."/>
            <person name="Banfield J.F."/>
            <person name="Atlas R.M."/>
            <person name="Andersen G.L."/>
        </authorList>
    </citation>
    <scope>NUCLEOTIDE SEQUENCE [LARGE SCALE GENOMIC DNA]</scope>
</reference>
<protein>
    <recommendedName>
        <fullName evidence="4">Lipoprotein</fullName>
    </recommendedName>
</protein>
<sequence length="116" mass="13040">MKTVAIKQSLLLLSCLSLASCSLLDTHQIKDNNSQIKVISNYEQVKDCRYINELVGSKGHWYTFFFISNTELTHASINDLKNQANEVGADTVYIEEHMGFGTSVTFLGQAFDCLNR</sequence>
<evidence type="ECO:0008006" key="4">
    <source>
        <dbReference type="Google" id="ProtNLM"/>
    </source>
</evidence>
<dbReference type="Proteomes" id="UP000243053">
    <property type="component" value="Unassembled WGS sequence"/>
</dbReference>
<evidence type="ECO:0000313" key="2">
    <source>
        <dbReference type="EMBL" id="OUR83774.1"/>
    </source>
</evidence>
<name>A0A1Y5ERW1_COLPS</name>
<dbReference type="InterPro" id="IPR025294">
    <property type="entry name" value="DUF4156"/>
</dbReference>
<feature type="signal peptide" evidence="1">
    <location>
        <begin position="1"/>
        <end position="19"/>
    </location>
</feature>
<organism evidence="2 3">
    <name type="scientific">Colwellia psychrerythraea</name>
    <name type="common">Vibrio psychroerythus</name>
    <dbReference type="NCBI Taxonomy" id="28229"/>
    <lineage>
        <taxon>Bacteria</taxon>
        <taxon>Pseudomonadati</taxon>
        <taxon>Pseudomonadota</taxon>
        <taxon>Gammaproteobacteria</taxon>
        <taxon>Alteromonadales</taxon>
        <taxon>Colwelliaceae</taxon>
        <taxon>Colwellia</taxon>
    </lineage>
</organism>
<dbReference type="Pfam" id="PF13698">
    <property type="entry name" value="DUF4156"/>
    <property type="match status" value="1"/>
</dbReference>